<dbReference type="NCBIfam" id="NF042914">
    <property type="entry name" value="SAV915_dom"/>
    <property type="match status" value="1"/>
</dbReference>
<evidence type="ECO:0000313" key="2">
    <source>
        <dbReference type="Proteomes" id="UP000556084"/>
    </source>
</evidence>
<dbReference type="Proteomes" id="UP000556084">
    <property type="component" value="Unassembled WGS sequence"/>
</dbReference>
<proteinExistence type="predicted"/>
<sequence>MHVCRTPAEAAAVAAATTVTTVPADDGDPSHPARPFHVPVRPCPTGGFALRIFRTPLGTRTAVAFTTGRQLADCLGPDQRSVRLSLAAVRALAVPLGITLVSVDPQLTAPAVRPVNLPG</sequence>
<protein>
    <submittedName>
        <fullName evidence="1">Uncharacterized protein</fullName>
    </submittedName>
</protein>
<organism evidence="1 2">
    <name type="scientific">Streptomyces olivoverticillatus</name>
    <dbReference type="NCBI Taxonomy" id="66427"/>
    <lineage>
        <taxon>Bacteria</taxon>
        <taxon>Bacillati</taxon>
        <taxon>Actinomycetota</taxon>
        <taxon>Actinomycetes</taxon>
        <taxon>Kitasatosporales</taxon>
        <taxon>Streptomycetaceae</taxon>
        <taxon>Streptomyces</taxon>
    </lineage>
</organism>
<reference evidence="1 2" key="1">
    <citation type="submission" date="2020-08" db="EMBL/GenBank/DDBJ databases">
        <title>Genomic Encyclopedia of Type Strains, Phase III (KMG-III): the genomes of soil and plant-associated and newly described type strains.</title>
        <authorList>
            <person name="Whitman W."/>
        </authorList>
    </citation>
    <scope>NUCLEOTIDE SEQUENCE [LARGE SCALE GENOMIC DNA]</scope>
    <source>
        <strain evidence="1 2">CECT 3266</strain>
    </source>
</reference>
<evidence type="ECO:0000313" key="1">
    <source>
        <dbReference type="EMBL" id="MBB4895504.1"/>
    </source>
</evidence>
<accession>A0A7W7PML9</accession>
<dbReference type="EMBL" id="JACHJH010000007">
    <property type="protein sequence ID" value="MBB4895504.1"/>
    <property type="molecule type" value="Genomic_DNA"/>
</dbReference>
<dbReference type="InterPro" id="IPR049975">
    <property type="entry name" value="SAV_915-like_dom"/>
</dbReference>
<keyword evidence="2" id="KW-1185">Reference proteome</keyword>
<dbReference type="AlphaFoldDB" id="A0A7W7PML9"/>
<gene>
    <name evidence="1" type="ORF">FHS39_004582</name>
</gene>
<comment type="caution">
    <text evidence="1">The sequence shown here is derived from an EMBL/GenBank/DDBJ whole genome shotgun (WGS) entry which is preliminary data.</text>
</comment>
<dbReference type="RefSeq" id="WP_184351265.1">
    <property type="nucleotide sequence ID" value="NZ_JACHJH010000007.1"/>
</dbReference>
<name>A0A7W7PML9_9ACTN</name>